<evidence type="ECO:0008006" key="3">
    <source>
        <dbReference type="Google" id="ProtNLM"/>
    </source>
</evidence>
<keyword evidence="2" id="KW-1185">Reference proteome</keyword>
<organism evidence="1 2">
    <name type="scientific">Pseudomonas abietaniphila</name>
    <dbReference type="NCBI Taxonomy" id="89065"/>
    <lineage>
        <taxon>Bacteria</taxon>
        <taxon>Pseudomonadati</taxon>
        <taxon>Pseudomonadota</taxon>
        <taxon>Gammaproteobacteria</taxon>
        <taxon>Pseudomonadales</taxon>
        <taxon>Pseudomonadaceae</taxon>
        <taxon>Pseudomonas</taxon>
    </lineage>
</organism>
<reference evidence="2" key="1">
    <citation type="submission" date="2016-10" db="EMBL/GenBank/DDBJ databases">
        <authorList>
            <person name="Varghese N."/>
            <person name="Submissions S."/>
        </authorList>
    </citation>
    <scope>NUCLEOTIDE SEQUENCE [LARGE SCALE GENOMIC DNA]</scope>
    <source>
        <strain evidence="2">ATCC 700689</strain>
    </source>
</reference>
<name>A0A1G7V106_9PSED</name>
<dbReference type="RefSeq" id="WP_074750708.1">
    <property type="nucleotide sequence ID" value="NZ_FNCO01000002.1"/>
</dbReference>
<dbReference type="Pfam" id="PF07865">
    <property type="entry name" value="DUF1652"/>
    <property type="match status" value="1"/>
</dbReference>
<dbReference type="AlphaFoldDB" id="A0A1G7V106"/>
<evidence type="ECO:0000313" key="1">
    <source>
        <dbReference type="EMBL" id="SDG53437.1"/>
    </source>
</evidence>
<dbReference type="InterPro" id="IPR012448">
    <property type="entry name" value="DUF1652"/>
</dbReference>
<accession>A0A1G7V106</accession>
<dbReference type="OrthoDB" id="6993535at2"/>
<dbReference type="Proteomes" id="UP000182894">
    <property type="component" value="Unassembled WGS sequence"/>
</dbReference>
<sequence>MISSLELCQIIESSFLPARCQCSVDARGLMSIQLYTSRTGHADFMTTGIDVSTLNTSRSIASLITGLKEDLRLRSLGGGSPRAIDRRATTFGG</sequence>
<dbReference type="EMBL" id="FNCO01000002">
    <property type="protein sequence ID" value="SDG53437.1"/>
    <property type="molecule type" value="Genomic_DNA"/>
</dbReference>
<evidence type="ECO:0000313" key="2">
    <source>
        <dbReference type="Proteomes" id="UP000182894"/>
    </source>
</evidence>
<gene>
    <name evidence="1" type="ORF">SAMN05216605_102349</name>
</gene>
<protein>
    <recommendedName>
        <fullName evidence="3">DUF1652 domain-containing protein</fullName>
    </recommendedName>
</protein>
<proteinExistence type="predicted"/>